<dbReference type="Proteomes" id="UP000789920">
    <property type="component" value="Unassembled WGS sequence"/>
</dbReference>
<protein>
    <submittedName>
        <fullName evidence="1">27312_t:CDS:1</fullName>
    </submittedName>
</protein>
<organism evidence="1 2">
    <name type="scientific">Racocetra persica</name>
    <dbReference type="NCBI Taxonomy" id="160502"/>
    <lineage>
        <taxon>Eukaryota</taxon>
        <taxon>Fungi</taxon>
        <taxon>Fungi incertae sedis</taxon>
        <taxon>Mucoromycota</taxon>
        <taxon>Glomeromycotina</taxon>
        <taxon>Glomeromycetes</taxon>
        <taxon>Diversisporales</taxon>
        <taxon>Gigasporaceae</taxon>
        <taxon>Racocetra</taxon>
    </lineage>
</organism>
<accession>A0ACA9Q808</accession>
<keyword evidence="2" id="KW-1185">Reference proteome</keyword>
<evidence type="ECO:0000313" key="1">
    <source>
        <dbReference type="EMBL" id="CAG8733033.1"/>
    </source>
</evidence>
<evidence type="ECO:0000313" key="2">
    <source>
        <dbReference type="Proteomes" id="UP000789920"/>
    </source>
</evidence>
<name>A0ACA9Q808_9GLOM</name>
<feature type="non-terminal residue" evidence="1">
    <location>
        <position position="1"/>
    </location>
</feature>
<comment type="caution">
    <text evidence="1">The sequence shown here is derived from an EMBL/GenBank/DDBJ whole genome shotgun (WGS) entry which is preliminary data.</text>
</comment>
<feature type="non-terminal residue" evidence="1">
    <location>
        <position position="221"/>
    </location>
</feature>
<gene>
    <name evidence="1" type="ORF">RPERSI_LOCUS12358</name>
</gene>
<sequence length="221" mass="25387">VVWAVKVYSVKQESNSMVMIMFVLIYPKERDPDSRAIFKKNYYYAVSEMVMPETYWGVKRMMVLTSMHININKISDSNNCLLKVSVIDIAQNKAEILLNNENAIVKTLMNDYTTENISFIVNVVFPYSNSHFLHFNNSIQPNESLLFVVLVEIAKNLLGVSDLKFTETYDSGSKLKNNSKKTSMYFEEIDKISSDQESDGKNNNTEIVSNHDHGYSYSCDH</sequence>
<reference evidence="1" key="1">
    <citation type="submission" date="2021-06" db="EMBL/GenBank/DDBJ databases">
        <authorList>
            <person name="Kallberg Y."/>
            <person name="Tangrot J."/>
            <person name="Rosling A."/>
        </authorList>
    </citation>
    <scope>NUCLEOTIDE SEQUENCE</scope>
    <source>
        <strain evidence="1">MA461A</strain>
    </source>
</reference>
<proteinExistence type="predicted"/>
<dbReference type="EMBL" id="CAJVQC010026387">
    <property type="protein sequence ID" value="CAG8733033.1"/>
    <property type="molecule type" value="Genomic_DNA"/>
</dbReference>